<evidence type="ECO:0000313" key="3">
    <source>
        <dbReference type="EMBL" id="MBM7591077.1"/>
    </source>
</evidence>
<accession>A0A939BST5</accession>
<sequence length="305" mass="34386">MKPSMVSAEFAHPTEKRRNVSVPSFFYLKKVLEYKGAIGLSTQNDLLLEITPEPAVMEGVSLFRVTYLSQGLRVKAALAVPDQAGPMPALLYCRGGLNNVGKVRPERISQLAAFGYIVFAPHYRGSEGGEGRDEFGGNDRQDVFSAYELLRTLPQVDPQRISLYGFSRGGMMALFAAMQCEGILAAVVWGGVSDLFLTYEERVDLRRMLRRIVGHPRKQEAAYRERSPVFTADRIRCPVLIIHGTEDQNVGVEHAYRLANALQLHDKPYELWLAEGATHLFLPELNEAYTRRMFEWLNRQVPQPV</sequence>
<keyword evidence="3" id="KW-0645">Protease</keyword>
<dbReference type="EMBL" id="JAFBEB010000009">
    <property type="protein sequence ID" value="MBM7591077.1"/>
    <property type="molecule type" value="Genomic_DNA"/>
</dbReference>
<dbReference type="PROSITE" id="PS00708">
    <property type="entry name" value="PRO_ENDOPEP_SER"/>
    <property type="match status" value="1"/>
</dbReference>
<organism evidence="3 4">
    <name type="scientific">Brevibacillus fulvus</name>
    <dbReference type="NCBI Taxonomy" id="1125967"/>
    <lineage>
        <taxon>Bacteria</taxon>
        <taxon>Bacillati</taxon>
        <taxon>Bacillota</taxon>
        <taxon>Bacilli</taxon>
        <taxon>Bacillales</taxon>
        <taxon>Paenibacillaceae</taxon>
        <taxon>Brevibacillus</taxon>
    </lineage>
</organism>
<evidence type="ECO:0000256" key="1">
    <source>
        <dbReference type="ARBA" id="ARBA00022801"/>
    </source>
</evidence>
<dbReference type="AlphaFoldDB" id="A0A939BST5"/>
<dbReference type="SUPFAM" id="SSF53474">
    <property type="entry name" value="alpha/beta-Hydrolases"/>
    <property type="match status" value="1"/>
</dbReference>
<gene>
    <name evidence="3" type="ORF">JOD01_002703</name>
</gene>
<proteinExistence type="predicted"/>
<evidence type="ECO:0000259" key="2">
    <source>
        <dbReference type="Pfam" id="PF00326"/>
    </source>
</evidence>
<dbReference type="InterPro" id="IPR001375">
    <property type="entry name" value="Peptidase_S9_cat"/>
</dbReference>
<keyword evidence="3" id="KW-0031">Aminopeptidase</keyword>
<dbReference type="InterPro" id="IPR029058">
    <property type="entry name" value="AB_hydrolase_fold"/>
</dbReference>
<keyword evidence="4" id="KW-1185">Reference proteome</keyword>
<feature type="domain" description="Peptidase S9 prolyl oligopeptidase catalytic" evidence="2">
    <location>
        <begin position="107"/>
        <end position="300"/>
    </location>
</feature>
<dbReference type="GO" id="GO:0006508">
    <property type="term" value="P:proteolysis"/>
    <property type="evidence" value="ECO:0007669"/>
    <property type="project" value="InterPro"/>
</dbReference>
<dbReference type="PANTHER" id="PTHR22946">
    <property type="entry name" value="DIENELACTONE HYDROLASE DOMAIN-CONTAINING PROTEIN-RELATED"/>
    <property type="match status" value="1"/>
</dbReference>
<dbReference type="InterPro" id="IPR050261">
    <property type="entry name" value="FrsA_esterase"/>
</dbReference>
<dbReference type="GO" id="GO:0004177">
    <property type="term" value="F:aminopeptidase activity"/>
    <property type="evidence" value="ECO:0007669"/>
    <property type="project" value="UniProtKB-KW"/>
</dbReference>
<dbReference type="Pfam" id="PF00326">
    <property type="entry name" value="Peptidase_S9"/>
    <property type="match status" value="1"/>
</dbReference>
<dbReference type="Proteomes" id="UP000717624">
    <property type="component" value="Unassembled WGS sequence"/>
</dbReference>
<dbReference type="GO" id="GO:0004252">
    <property type="term" value="F:serine-type endopeptidase activity"/>
    <property type="evidence" value="ECO:0007669"/>
    <property type="project" value="InterPro"/>
</dbReference>
<reference evidence="3" key="1">
    <citation type="submission" date="2021-01" db="EMBL/GenBank/DDBJ databases">
        <title>Genomic Encyclopedia of Type Strains, Phase IV (KMG-IV): sequencing the most valuable type-strain genomes for metagenomic binning, comparative biology and taxonomic classification.</title>
        <authorList>
            <person name="Goeker M."/>
        </authorList>
    </citation>
    <scope>NUCLEOTIDE SEQUENCE</scope>
    <source>
        <strain evidence="3">DSM 25523</strain>
    </source>
</reference>
<keyword evidence="1" id="KW-0378">Hydrolase</keyword>
<evidence type="ECO:0000313" key="4">
    <source>
        <dbReference type="Proteomes" id="UP000717624"/>
    </source>
</evidence>
<protein>
    <submittedName>
        <fullName evidence="3">Dipeptidyl aminopeptidase/acylaminoacyl peptidase</fullName>
    </submittedName>
</protein>
<dbReference type="InterPro" id="IPR002471">
    <property type="entry name" value="Pept_S9_AS"/>
</dbReference>
<name>A0A939BST5_9BACL</name>
<dbReference type="Gene3D" id="3.40.50.1820">
    <property type="entry name" value="alpha/beta hydrolase"/>
    <property type="match status" value="1"/>
</dbReference>
<comment type="caution">
    <text evidence="3">The sequence shown here is derived from an EMBL/GenBank/DDBJ whole genome shotgun (WGS) entry which is preliminary data.</text>
</comment>